<dbReference type="InterPro" id="IPR039315">
    <property type="entry name" value="CheW"/>
</dbReference>
<dbReference type="PANTHER" id="PTHR22617:SF41">
    <property type="entry name" value="CHEMOTAXIS SIGNAL TRANSDUCTION SYSTEM ADAPTOR PROTEIN CHEW"/>
    <property type="match status" value="1"/>
</dbReference>
<dbReference type="GO" id="GO:0005829">
    <property type="term" value="C:cytosol"/>
    <property type="evidence" value="ECO:0007669"/>
    <property type="project" value="TreeGrafter"/>
</dbReference>
<dbReference type="SUPFAM" id="SSF50341">
    <property type="entry name" value="CheW-like"/>
    <property type="match status" value="1"/>
</dbReference>
<dbReference type="Gene3D" id="2.40.50.180">
    <property type="entry name" value="CheA-289, Domain 4"/>
    <property type="match status" value="1"/>
</dbReference>
<dbReference type="Pfam" id="PF01584">
    <property type="entry name" value="CheW"/>
    <property type="match status" value="1"/>
</dbReference>
<evidence type="ECO:0000259" key="1">
    <source>
        <dbReference type="PROSITE" id="PS50851"/>
    </source>
</evidence>
<dbReference type="Gene3D" id="2.30.30.40">
    <property type="entry name" value="SH3 Domains"/>
    <property type="match status" value="1"/>
</dbReference>
<dbReference type="GO" id="GO:0006935">
    <property type="term" value="P:chemotaxis"/>
    <property type="evidence" value="ECO:0007669"/>
    <property type="project" value="InterPro"/>
</dbReference>
<comment type="caution">
    <text evidence="2">The sequence shown here is derived from an EMBL/GenBank/DDBJ whole genome shotgun (WGS) entry which is preliminary data.</text>
</comment>
<feature type="domain" description="CheW-like" evidence="1">
    <location>
        <begin position="11"/>
        <end position="155"/>
    </location>
</feature>
<evidence type="ECO:0000313" key="3">
    <source>
        <dbReference type="Proteomes" id="UP001253463"/>
    </source>
</evidence>
<organism evidence="2 3">
    <name type="scientific">Vibrio navarrensis</name>
    <dbReference type="NCBI Taxonomy" id="29495"/>
    <lineage>
        <taxon>Bacteria</taxon>
        <taxon>Pseudomonadati</taxon>
        <taxon>Pseudomonadota</taxon>
        <taxon>Gammaproteobacteria</taxon>
        <taxon>Vibrionales</taxon>
        <taxon>Vibrionaceae</taxon>
        <taxon>Vibrio</taxon>
    </lineage>
</organism>
<dbReference type="AlphaFoldDB" id="A0AAI9CWS6"/>
<evidence type="ECO:0000313" key="2">
    <source>
        <dbReference type="EMBL" id="ELN6933737.1"/>
    </source>
</evidence>
<reference evidence="2" key="1">
    <citation type="submission" date="2023-10" db="EMBL/GenBank/DDBJ databases">
        <authorList>
            <consortium name="PulseNet: The National Subtyping Network for Foodborne Disease Surveillance"/>
        </authorList>
    </citation>
    <scope>NUCLEOTIDE SEQUENCE</scope>
    <source>
        <strain evidence="2">PNUSAV004886</strain>
    </source>
</reference>
<dbReference type="EMBL" id="ABNSCA010000010">
    <property type="protein sequence ID" value="ELN6933737.1"/>
    <property type="molecule type" value="Genomic_DNA"/>
</dbReference>
<dbReference type="SMART" id="SM00260">
    <property type="entry name" value="CheW"/>
    <property type="match status" value="1"/>
</dbReference>
<dbReference type="InterPro" id="IPR036061">
    <property type="entry name" value="CheW-like_dom_sf"/>
</dbReference>
<accession>A0AAI9CWS6</accession>
<proteinExistence type="predicted"/>
<protein>
    <submittedName>
        <fullName evidence="2">Purine-binding chemotaxis protein CheW</fullName>
    </submittedName>
</protein>
<dbReference type="Proteomes" id="UP001253463">
    <property type="component" value="Unassembled WGS sequence"/>
</dbReference>
<name>A0AAI9CWS6_9VIBR</name>
<dbReference type="InterPro" id="IPR002545">
    <property type="entry name" value="CheW-lke_dom"/>
</dbReference>
<gene>
    <name evidence="2" type="ORF">RZY48_003186</name>
</gene>
<sequence length="165" mass="18525">MSIIELESQQDLQYLTFVLRDECYGININSVKEIIEYGHLTQVPLMPEFVKGVLNLRGEVVPVVDISLRFGKAPTELHHRSCIVILEVRFESQLVVMGVVVDAVNEVVDIHPDNIEPPPTFGAKIRPHFIQGIANVEDEFVVLLHGDKVLSVEEMASIIENVLDN</sequence>
<dbReference type="PANTHER" id="PTHR22617">
    <property type="entry name" value="CHEMOTAXIS SENSOR HISTIDINE KINASE-RELATED"/>
    <property type="match status" value="1"/>
</dbReference>
<dbReference type="PROSITE" id="PS50851">
    <property type="entry name" value="CHEW"/>
    <property type="match status" value="1"/>
</dbReference>
<dbReference type="GO" id="GO:0007165">
    <property type="term" value="P:signal transduction"/>
    <property type="evidence" value="ECO:0007669"/>
    <property type="project" value="InterPro"/>
</dbReference>